<accession>A0A836HM17</accession>
<dbReference type="KEGG" id="loi:92362101"/>
<dbReference type="Proteomes" id="UP000674143">
    <property type="component" value="Chromosome 20"/>
</dbReference>
<feature type="compositionally biased region" description="Polar residues" evidence="1">
    <location>
        <begin position="923"/>
        <end position="946"/>
    </location>
</feature>
<dbReference type="RefSeq" id="XP_067063807.1">
    <property type="nucleotide sequence ID" value="XM_067208167.1"/>
</dbReference>
<feature type="region of interest" description="Disordered" evidence="1">
    <location>
        <begin position="633"/>
        <end position="659"/>
    </location>
</feature>
<evidence type="ECO:0000313" key="3">
    <source>
        <dbReference type="Proteomes" id="UP000674143"/>
    </source>
</evidence>
<keyword evidence="3" id="KW-1185">Reference proteome</keyword>
<evidence type="ECO:0000313" key="2">
    <source>
        <dbReference type="EMBL" id="KAG5480476.1"/>
    </source>
</evidence>
<sequence length="1248" mass="131991">MASLLHRLRSFSPSPVHGSGKGDAGAADMFLVQVIAFGEVFAVPVCKTTPVTVVLRHVMEAAVSEEQATELGDVEATLYYKDKPLQLDAAMATVPRNAVLHLHSSVSTTSSMIHSHRHGAVSMLPASRRRYANTTVTMHPCLRSKRVVVGGEGFNTPTSHRRSPGFGGLSSDGSPNAELHESPAAARLGSISEYASSAYRDMERMSVPPPPYTTPVVMWPPAMLPMMSPGPATTTAGIDVADVAPCYYFVPCAGATTRTPIRLLSTQGRTVSAPSLTASRRRDSAVDFANSYRCPPVRVSPLDTAAIAAADPSSFSPLPSPPNMVAAAADRFTGSNDKYLVVYLRLPRDQAAACMSTAALNADRNIVVDAVVEDEVPVEEMLNATASTVGTTKSCATGAYAYRSLRVQRDFPVGTLRELYAVAAEYRLHVAHAEVEDERKSFREMRVAPNTVFYFKRRIDAGGRAGMGQRGCQRSLTRERIREHVGATAAVPQPLEIKDTRSAAPHHTPSSTAFARPSAGESFPSGPAPVFSGATPSSRAHNRSQSIARSGTSSSTVSICERIGAFNGSAVLNPTHGTEQAARVADGDAEAASATASTDRYVVEGHTLILSSAVAAEEARRAAELAALRAGVGAAGHQQQSPERERSAEDDNSPAAVSPREIGVSVADAEELCTDADCCLPDEAGEAIVTAATATRRASAPQADSVSRVFPETAASASAMDVAASHRETKTYRLQRRSPTVAAAKRKMRIDVLHGKEEETAKGARTAASTQLPKARRMSVLVAKLHGLRGHRVNSTPVSTTLTPPHLASEVPLPLSANDLVQPLIDVGESLNPFTTYANMDSPCPLHATEEAADAKPKRMRPKGPGKKSAVGEKGVRSLKGTPAASRTASTGSSPAKNKRSNSAPLLQLLRRLSSHQRKADGATQSPSLDKDGSTTTPLAVASSLTPPTPEELKALKHKSNRLSIRKRSEEAVETTAAANMDLMPSSAKATARAAAEAATAESAERSKMGVGDTPDQPKAAREAGSPSRGSGASYSQRHRRASASVPSQPVAFLGSDPGQGAIITSLVASARAAKDISTTLEPAVLSSTRVPTPRDPHTPLSILVSPSRKQSGGRESNSRAPRSCSSEQTSPAASLRRSSVENCTTDYSVETLSSAHRLRITLRDPQDTTRFHYGVPVEPDCPIGALREWIAAMQRPSSEAGEAVLDLRDAKRYGIFLGDTFLPEADSVTFAEVTCGRNDTIFSIRSL</sequence>
<proteinExistence type="predicted"/>
<gene>
    <name evidence="2" type="ORF">LSCM4_06243</name>
</gene>
<organism evidence="2 3">
    <name type="scientific">Leishmania orientalis</name>
    <dbReference type="NCBI Taxonomy" id="2249476"/>
    <lineage>
        <taxon>Eukaryota</taxon>
        <taxon>Discoba</taxon>
        <taxon>Euglenozoa</taxon>
        <taxon>Kinetoplastea</taxon>
        <taxon>Metakinetoplastina</taxon>
        <taxon>Trypanosomatida</taxon>
        <taxon>Trypanosomatidae</taxon>
        <taxon>Leishmaniinae</taxon>
        <taxon>Leishmania</taxon>
    </lineage>
</organism>
<feature type="region of interest" description="Disordered" evidence="1">
    <location>
        <begin position="501"/>
        <end position="554"/>
    </location>
</feature>
<feature type="compositionally biased region" description="Basic residues" evidence="1">
    <location>
        <begin position="956"/>
        <end position="966"/>
    </location>
</feature>
<evidence type="ECO:0000256" key="1">
    <source>
        <dbReference type="SAM" id="MobiDB-lite"/>
    </source>
</evidence>
<dbReference type="EMBL" id="JAFHLR010000020">
    <property type="protein sequence ID" value="KAG5480476.1"/>
    <property type="molecule type" value="Genomic_DNA"/>
</dbReference>
<comment type="caution">
    <text evidence="2">The sequence shown here is derived from an EMBL/GenBank/DDBJ whole genome shotgun (WGS) entry which is preliminary data.</text>
</comment>
<reference evidence="2 3" key="1">
    <citation type="submission" date="2021-02" db="EMBL/GenBank/DDBJ databases">
        <title>Leishmania (Mundinia) orientalis Genome sequencing and assembly.</title>
        <authorList>
            <person name="Almutairi H."/>
            <person name="Gatherer D."/>
        </authorList>
    </citation>
    <scope>NUCLEOTIDE SEQUENCE [LARGE SCALE GENOMIC DNA]</scope>
    <source>
        <strain evidence="2">LSCM4</strain>
    </source>
</reference>
<name>A0A836HM17_9TRYP</name>
<feature type="region of interest" description="Disordered" evidence="1">
    <location>
        <begin position="153"/>
        <end position="184"/>
    </location>
</feature>
<feature type="compositionally biased region" description="Polar residues" evidence="1">
    <location>
        <begin position="1108"/>
        <end position="1141"/>
    </location>
</feature>
<dbReference type="AlphaFoldDB" id="A0A836HM17"/>
<feature type="compositionally biased region" description="Polar residues" evidence="1">
    <location>
        <begin position="885"/>
        <end position="905"/>
    </location>
</feature>
<feature type="region of interest" description="Disordered" evidence="1">
    <location>
        <begin position="1087"/>
        <end position="1141"/>
    </location>
</feature>
<feature type="region of interest" description="Disordered" evidence="1">
    <location>
        <begin position="851"/>
        <end position="1053"/>
    </location>
</feature>
<feature type="compositionally biased region" description="Polar residues" evidence="1">
    <location>
        <begin position="534"/>
        <end position="554"/>
    </location>
</feature>
<protein>
    <submittedName>
        <fullName evidence="2">Uncharacterized protein</fullName>
    </submittedName>
</protein>
<feature type="compositionally biased region" description="Low complexity" evidence="1">
    <location>
        <begin position="986"/>
        <end position="1002"/>
    </location>
</feature>
<dbReference type="GeneID" id="92362101"/>